<feature type="region of interest" description="Disordered" evidence="1">
    <location>
        <begin position="1"/>
        <end position="21"/>
    </location>
</feature>
<feature type="non-terminal residue" evidence="2">
    <location>
        <position position="1"/>
    </location>
</feature>
<sequence>WITPEKAEELKKEKEEKKRREAIGIPEGSDKKFYSRWFYKDLYYADRGMADLEER</sequence>
<comment type="caution">
    <text evidence="2">The sequence shown here is derived from an EMBL/GenBank/DDBJ whole genome shotgun (WGS) entry which is preliminary data.</text>
</comment>
<proteinExistence type="predicted"/>
<evidence type="ECO:0000256" key="1">
    <source>
        <dbReference type="SAM" id="MobiDB-lite"/>
    </source>
</evidence>
<dbReference type="AlphaFoldDB" id="X1SL93"/>
<evidence type="ECO:0000313" key="2">
    <source>
        <dbReference type="EMBL" id="GAI68524.1"/>
    </source>
</evidence>
<protein>
    <submittedName>
        <fullName evidence="2">Uncharacterized protein</fullName>
    </submittedName>
</protein>
<gene>
    <name evidence="2" type="ORF">S06H3_66531</name>
</gene>
<feature type="non-terminal residue" evidence="2">
    <location>
        <position position="55"/>
    </location>
</feature>
<accession>X1SL93</accession>
<organism evidence="2">
    <name type="scientific">marine sediment metagenome</name>
    <dbReference type="NCBI Taxonomy" id="412755"/>
    <lineage>
        <taxon>unclassified sequences</taxon>
        <taxon>metagenomes</taxon>
        <taxon>ecological metagenomes</taxon>
    </lineage>
</organism>
<dbReference type="EMBL" id="BARV01045403">
    <property type="protein sequence ID" value="GAI68524.1"/>
    <property type="molecule type" value="Genomic_DNA"/>
</dbReference>
<name>X1SL93_9ZZZZ</name>
<reference evidence="2" key="1">
    <citation type="journal article" date="2014" name="Front. Microbiol.">
        <title>High frequency of phylogenetically diverse reductive dehalogenase-homologous genes in deep subseafloor sedimentary metagenomes.</title>
        <authorList>
            <person name="Kawai M."/>
            <person name="Futagami T."/>
            <person name="Toyoda A."/>
            <person name="Takaki Y."/>
            <person name="Nishi S."/>
            <person name="Hori S."/>
            <person name="Arai W."/>
            <person name="Tsubouchi T."/>
            <person name="Morono Y."/>
            <person name="Uchiyama I."/>
            <person name="Ito T."/>
            <person name="Fujiyama A."/>
            <person name="Inagaki F."/>
            <person name="Takami H."/>
        </authorList>
    </citation>
    <scope>NUCLEOTIDE SEQUENCE</scope>
    <source>
        <strain evidence="2">Expedition CK06-06</strain>
    </source>
</reference>